<dbReference type="Gene3D" id="3.30.565.10">
    <property type="entry name" value="Histidine kinase-like ATPase, C-terminal domain"/>
    <property type="match status" value="1"/>
</dbReference>
<feature type="region of interest" description="Disordered" evidence="6">
    <location>
        <begin position="437"/>
        <end position="492"/>
    </location>
</feature>
<dbReference type="RefSeq" id="WP_052552309.1">
    <property type="nucleotide sequence ID" value="NZ_JMCC02000060.1"/>
</dbReference>
<evidence type="ECO:0000256" key="5">
    <source>
        <dbReference type="HAMAP-Rule" id="MF_00149"/>
    </source>
</evidence>
<dbReference type="InterPro" id="IPR037198">
    <property type="entry name" value="MutL_C_sf"/>
</dbReference>
<dbReference type="InterPro" id="IPR042121">
    <property type="entry name" value="MutL_C_regsub"/>
</dbReference>
<dbReference type="SMART" id="SM00853">
    <property type="entry name" value="MutL_C"/>
    <property type="match status" value="1"/>
</dbReference>
<feature type="domain" description="MutL C-terminal dimerisation" evidence="7">
    <location>
        <begin position="502"/>
        <end position="644"/>
    </location>
</feature>
<dbReference type="NCBIfam" id="TIGR00585">
    <property type="entry name" value="mutl"/>
    <property type="match status" value="1"/>
</dbReference>
<name>A0A0C1ZBK2_9BACT</name>
<dbReference type="EMBL" id="JMCC02000060">
    <property type="protein sequence ID" value="KIG15099.1"/>
    <property type="molecule type" value="Genomic_DNA"/>
</dbReference>
<dbReference type="HAMAP" id="MF_00149">
    <property type="entry name" value="DNA_mis_repair"/>
    <property type="match status" value="1"/>
</dbReference>
<evidence type="ECO:0000313" key="10">
    <source>
        <dbReference type="Proteomes" id="UP000031599"/>
    </source>
</evidence>
<dbReference type="InterPro" id="IPR036890">
    <property type="entry name" value="HATPase_C_sf"/>
</dbReference>
<dbReference type="SUPFAM" id="SSF55874">
    <property type="entry name" value="ATPase domain of HSP90 chaperone/DNA topoisomerase II/histidine kinase"/>
    <property type="match status" value="1"/>
</dbReference>
<dbReference type="CDD" id="cd16926">
    <property type="entry name" value="HATPase_MutL-MLH-PMS-like"/>
    <property type="match status" value="1"/>
</dbReference>
<comment type="caution">
    <text evidence="9">The sequence shown here is derived from an EMBL/GenBank/DDBJ whole genome shotgun (WGS) entry which is preliminary data.</text>
</comment>
<dbReference type="InterPro" id="IPR013507">
    <property type="entry name" value="DNA_mismatch_S5_2-like"/>
</dbReference>
<dbReference type="InterPro" id="IPR014762">
    <property type="entry name" value="DNA_mismatch_repair_CS"/>
</dbReference>
<sequence>MPEEQLADGRIAVMPASLADQIAAGEVVERPGSIVKELVDNAIDAGATRVEVELEAGGSELIRVIDDGGGIHREDLPLALRRHATSKLRTAAQLVEIHTLGFRGEALASISAVARVELRSRVAGQAVGHRLRSTPDSAPRIEPIGMPFGTQIEVGHLFASVPARRKFLRSEATEVGHCVDAVISAAIVHPRVQFRVRHGGRELLEFAAGDQTSRVIAVLQRRGGAGPFVHFSSERQGVTVQGWFAPPSAATRQRSASFVVVRRRVVRERTLGAALKQAYADALPRGTHPVACLFVEPPRGTVDVNVHPQKSEVRFSSPQLVYAVVRELVDEGLAAAAWRREPGRHDDDSDGDPIHDEAAHAHGWARVDAPQAGAQAALAGWSRREGLSGAMLARDGGAARDQGGGGGYRLGTRAAGGDYRANKQEFRSDVERLRASLTPVDRDRARGAATLPFDEGGHADPLAQRRLDRAGHSDEAAPEPDSEPRPEQEGPRLLTCLPGAVALFEFRGELLVADLRRIRAHLVRRRLLSELAATTKDGRAPAQGLLQPVVVPRVADDRQQLLAAGEALARLGLELEGFGDDAVLVRAVPAVLPSLLDAEEVGRLLDRLMPWLRMRGHADVPEAEREGFVEAVAEHASARSIDVNPRVAKRWLADLLADLPARDRPSHAGQSALDQLPGLRRWSATELLG</sequence>
<dbReference type="InterPro" id="IPR002099">
    <property type="entry name" value="MutL/Mlh/PMS"/>
</dbReference>
<evidence type="ECO:0000256" key="1">
    <source>
        <dbReference type="ARBA" id="ARBA00006082"/>
    </source>
</evidence>
<dbReference type="SMART" id="SM01340">
    <property type="entry name" value="DNA_mis_repair"/>
    <property type="match status" value="1"/>
</dbReference>
<gene>
    <name evidence="5" type="primary">mutL</name>
    <name evidence="9" type="ORF">DB30_06007</name>
</gene>
<dbReference type="Gene3D" id="3.30.1370.100">
    <property type="entry name" value="MutL, C-terminal domain, regulatory subdomain"/>
    <property type="match status" value="1"/>
</dbReference>
<dbReference type="Pfam" id="PF01119">
    <property type="entry name" value="DNA_mis_repair"/>
    <property type="match status" value="1"/>
</dbReference>
<dbReference type="GO" id="GO:0140664">
    <property type="term" value="F:ATP-dependent DNA damage sensor activity"/>
    <property type="evidence" value="ECO:0007669"/>
    <property type="project" value="InterPro"/>
</dbReference>
<feature type="compositionally biased region" description="Basic and acidic residues" evidence="6">
    <location>
        <begin position="437"/>
        <end position="446"/>
    </location>
</feature>
<dbReference type="Proteomes" id="UP000031599">
    <property type="component" value="Unassembled WGS sequence"/>
</dbReference>
<evidence type="ECO:0000256" key="2">
    <source>
        <dbReference type="ARBA" id="ARBA00021975"/>
    </source>
</evidence>
<evidence type="ECO:0000256" key="6">
    <source>
        <dbReference type="SAM" id="MobiDB-lite"/>
    </source>
</evidence>
<dbReference type="SUPFAM" id="SSF54211">
    <property type="entry name" value="Ribosomal protein S5 domain 2-like"/>
    <property type="match status" value="1"/>
</dbReference>
<dbReference type="InterPro" id="IPR038973">
    <property type="entry name" value="MutL/Mlh/Pms-like"/>
</dbReference>
<dbReference type="PROSITE" id="PS00058">
    <property type="entry name" value="DNA_MISMATCH_REPAIR_1"/>
    <property type="match status" value="1"/>
</dbReference>
<dbReference type="GO" id="GO:0006298">
    <property type="term" value="P:mismatch repair"/>
    <property type="evidence" value="ECO:0007669"/>
    <property type="project" value="UniProtKB-UniRule"/>
</dbReference>
<dbReference type="GO" id="GO:0005524">
    <property type="term" value="F:ATP binding"/>
    <property type="evidence" value="ECO:0007669"/>
    <property type="project" value="InterPro"/>
</dbReference>
<dbReference type="GO" id="GO:0030983">
    <property type="term" value="F:mismatched DNA binding"/>
    <property type="evidence" value="ECO:0007669"/>
    <property type="project" value="InterPro"/>
</dbReference>
<dbReference type="FunFam" id="3.30.565.10:FF:000003">
    <property type="entry name" value="DNA mismatch repair endonuclease MutL"/>
    <property type="match status" value="1"/>
</dbReference>
<dbReference type="AlphaFoldDB" id="A0A0C1ZBK2"/>
<dbReference type="Gene3D" id="3.30.230.10">
    <property type="match status" value="1"/>
</dbReference>
<dbReference type="InterPro" id="IPR020568">
    <property type="entry name" value="Ribosomal_Su5_D2-typ_SF"/>
</dbReference>
<evidence type="ECO:0000256" key="3">
    <source>
        <dbReference type="ARBA" id="ARBA00022763"/>
    </source>
</evidence>
<dbReference type="Pfam" id="PF13589">
    <property type="entry name" value="HATPase_c_3"/>
    <property type="match status" value="1"/>
</dbReference>
<protein>
    <recommendedName>
        <fullName evidence="2 5">DNA mismatch repair protein MutL</fullName>
    </recommendedName>
</protein>
<feature type="domain" description="DNA mismatch repair protein S5" evidence="8">
    <location>
        <begin position="216"/>
        <end position="334"/>
    </location>
</feature>
<reference evidence="9 10" key="1">
    <citation type="submission" date="2014-12" db="EMBL/GenBank/DDBJ databases">
        <title>Genome assembly of Enhygromyxa salina DSM 15201.</title>
        <authorList>
            <person name="Sharma G."/>
            <person name="Subramanian S."/>
        </authorList>
    </citation>
    <scope>NUCLEOTIDE SEQUENCE [LARGE SCALE GENOMIC DNA]</scope>
    <source>
        <strain evidence="9 10">DSM 15201</strain>
    </source>
</reference>
<keyword evidence="3 5" id="KW-0227">DNA damage</keyword>
<dbReference type="PANTHER" id="PTHR10073">
    <property type="entry name" value="DNA MISMATCH REPAIR PROTEIN MLH, PMS, MUTL"/>
    <property type="match status" value="1"/>
</dbReference>
<keyword evidence="4 5" id="KW-0234">DNA repair</keyword>
<dbReference type="InterPro" id="IPR014721">
    <property type="entry name" value="Ribsml_uS5_D2-typ_fold_subgr"/>
</dbReference>
<proteinExistence type="inferred from homology"/>
<organism evidence="9 10">
    <name type="scientific">Enhygromyxa salina</name>
    <dbReference type="NCBI Taxonomy" id="215803"/>
    <lineage>
        <taxon>Bacteria</taxon>
        <taxon>Pseudomonadati</taxon>
        <taxon>Myxococcota</taxon>
        <taxon>Polyangia</taxon>
        <taxon>Nannocystales</taxon>
        <taxon>Nannocystaceae</taxon>
        <taxon>Enhygromyxa</taxon>
    </lineage>
</organism>
<feature type="compositionally biased region" description="Basic and acidic residues" evidence="6">
    <location>
        <begin position="455"/>
        <end position="475"/>
    </location>
</feature>
<dbReference type="InterPro" id="IPR020667">
    <property type="entry name" value="DNA_mismatch_repair_MutL"/>
</dbReference>
<dbReference type="GO" id="GO:0032300">
    <property type="term" value="C:mismatch repair complex"/>
    <property type="evidence" value="ECO:0007669"/>
    <property type="project" value="InterPro"/>
</dbReference>
<evidence type="ECO:0000259" key="8">
    <source>
        <dbReference type="SMART" id="SM01340"/>
    </source>
</evidence>
<accession>A0A0C1ZBK2</accession>
<dbReference type="SUPFAM" id="SSF118116">
    <property type="entry name" value="DNA mismatch repair protein MutL"/>
    <property type="match status" value="1"/>
</dbReference>
<dbReference type="PANTHER" id="PTHR10073:SF12">
    <property type="entry name" value="DNA MISMATCH REPAIR PROTEIN MLH1"/>
    <property type="match status" value="1"/>
</dbReference>
<dbReference type="GO" id="GO:0016887">
    <property type="term" value="F:ATP hydrolysis activity"/>
    <property type="evidence" value="ECO:0007669"/>
    <property type="project" value="InterPro"/>
</dbReference>
<comment type="function">
    <text evidence="5">This protein is involved in the repair of mismatches in DNA. It is required for dam-dependent methyl-directed DNA mismatch repair. May act as a 'molecular matchmaker', a protein that promotes the formation of a stable complex between two or more DNA-binding proteins in an ATP-dependent manner without itself being part of a final effector complex.</text>
</comment>
<evidence type="ECO:0000259" key="7">
    <source>
        <dbReference type="SMART" id="SM00853"/>
    </source>
</evidence>
<dbReference type="CDD" id="cd00782">
    <property type="entry name" value="MutL_Trans"/>
    <property type="match status" value="1"/>
</dbReference>
<comment type="similarity">
    <text evidence="1 5">Belongs to the DNA mismatch repair MutL/HexB family.</text>
</comment>
<evidence type="ECO:0000256" key="4">
    <source>
        <dbReference type="ARBA" id="ARBA00023204"/>
    </source>
</evidence>
<dbReference type="Pfam" id="PF08676">
    <property type="entry name" value="MutL_C"/>
    <property type="match status" value="1"/>
</dbReference>
<dbReference type="InterPro" id="IPR014790">
    <property type="entry name" value="MutL_C"/>
</dbReference>
<evidence type="ECO:0000313" key="9">
    <source>
        <dbReference type="EMBL" id="KIG15099.1"/>
    </source>
</evidence>